<dbReference type="AlphaFoldDB" id="T1K242"/>
<reference evidence="1" key="2">
    <citation type="submission" date="2015-06" db="UniProtKB">
        <authorList>
            <consortium name="EnsemblMetazoa"/>
        </authorList>
    </citation>
    <scope>IDENTIFICATION</scope>
</reference>
<reference evidence="2" key="1">
    <citation type="submission" date="2011-08" db="EMBL/GenBank/DDBJ databases">
        <authorList>
            <person name="Rombauts S."/>
        </authorList>
    </citation>
    <scope>NUCLEOTIDE SEQUENCE</scope>
    <source>
        <strain evidence="2">London</strain>
    </source>
</reference>
<dbReference type="Proteomes" id="UP000015104">
    <property type="component" value="Unassembled WGS sequence"/>
</dbReference>
<name>T1K242_TETUR</name>
<protein>
    <submittedName>
        <fullName evidence="1">Uncharacterized protein</fullName>
    </submittedName>
</protein>
<dbReference type="EMBL" id="CAEY01001358">
    <property type="status" value="NOT_ANNOTATED_CDS"/>
    <property type="molecule type" value="Genomic_DNA"/>
</dbReference>
<evidence type="ECO:0000313" key="2">
    <source>
        <dbReference type="Proteomes" id="UP000015104"/>
    </source>
</evidence>
<proteinExistence type="predicted"/>
<keyword evidence="2" id="KW-1185">Reference proteome</keyword>
<organism evidence="1 2">
    <name type="scientific">Tetranychus urticae</name>
    <name type="common">Two-spotted spider mite</name>
    <dbReference type="NCBI Taxonomy" id="32264"/>
    <lineage>
        <taxon>Eukaryota</taxon>
        <taxon>Metazoa</taxon>
        <taxon>Ecdysozoa</taxon>
        <taxon>Arthropoda</taxon>
        <taxon>Chelicerata</taxon>
        <taxon>Arachnida</taxon>
        <taxon>Acari</taxon>
        <taxon>Acariformes</taxon>
        <taxon>Trombidiformes</taxon>
        <taxon>Prostigmata</taxon>
        <taxon>Eleutherengona</taxon>
        <taxon>Raphignathae</taxon>
        <taxon>Tetranychoidea</taxon>
        <taxon>Tetranychidae</taxon>
        <taxon>Tetranychus</taxon>
    </lineage>
</organism>
<accession>T1K242</accession>
<dbReference type="HOGENOM" id="CLU_3415415_0_0_1"/>
<evidence type="ECO:0000313" key="1">
    <source>
        <dbReference type="EnsemblMetazoa" id="tetur04g03670.1"/>
    </source>
</evidence>
<sequence>MEETAICLVTRLLFFLNEFVVNKYKAT</sequence>
<dbReference type="EnsemblMetazoa" id="tetur04g03670.1">
    <property type="protein sequence ID" value="tetur04g03670.1"/>
    <property type="gene ID" value="tetur04g03670"/>
</dbReference>